<dbReference type="Gene3D" id="3.30.870.10">
    <property type="entry name" value="Endonuclease Chain A"/>
    <property type="match status" value="1"/>
</dbReference>
<dbReference type="InterPro" id="IPR001736">
    <property type="entry name" value="PLipase_D/transphosphatidylase"/>
</dbReference>
<dbReference type="PROSITE" id="PS50035">
    <property type="entry name" value="PLD"/>
    <property type="match status" value="1"/>
</dbReference>
<dbReference type="AlphaFoldDB" id="A0A3P7IQY9"/>
<dbReference type="GO" id="GO:0003824">
    <property type="term" value="F:catalytic activity"/>
    <property type="evidence" value="ECO:0007669"/>
    <property type="project" value="InterPro"/>
</dbReference>
<evidence type="ECO:0000313" key="3">
    <source>
        <dbReference type="EMBL" id="VDM75321.1"/>
    </source>
</evidence>
<dbReference type="EMBL" id="UYYB01095183">
    <property type="protein sequence ID" value="VDM75321.1"/>
    <property type="molecule type" value="Genomic_DNA"/>
</dbReference>
<dbReference type="PANTHER" id="PTHR10185">
    <property type="entry name" value="PHOSPHOLIPASE D - RELATED"/>
    <property type="match status" value="1"/>
</dbReference>
<protein>
    <recommendedName>
        <fullName evidence="2">PLD phosphodiesterase domain-containing protein</fullName>
    </recommendedName>
</protein>
<dbReference type="Proteomes" id="UP000270094">
    <property type="component" value="Unassembled WGS sequence"/>
</dbReference>
<dbReference type="InterPro" id="IPR032803">
    <property type="entry name" value="PLDc_3"/>
</dbReference>
<dbReference type="OrthoDB" id="1923775at2759"/>
<evidence type="ECO:0000259" key="2">
    <source>
        <dbReference type="PROSITE" id="PS50035"/>
    </source>
</evidence>
<proteinExistence type="inferred from homology"/>
<sequence>MELGVLVENCDCLAEDLKNIFDVYWNIPKNSQQNAQKTKAYYNMEKPLEIKIEGERSAVYLATSPKELNNRARTWDLDAIVTEIDNANESLDIHVMDYFPLIVYSQPKKIFKVPSTDSDSIVINRERRTHNKFMVSESAVIIGTSNWSGDYFIGGTTGAAIVIKQNGEKRALVKEMQAIFERDWSSDYAHPLEDYFTGCIERGTQADFCENEKDPSLFESSLTD</sequence>
<reference evidence="3 4" key="1">
    <citation type="submission" date="2018-11" db="EMBL/GenBank/DDBJ databases">
        <authorList>
            <consortium name="Pathogen Informatics"/>
        </authorList>
    </citation>
    <scope>NUCLEOTIDE SEQUENCE [LARGE SCALE GENOMIC DNA]</scope>
</reference>
<organism evidence="3 4">
    <name type="scientific">Strongylus vulgaris</name>
    <name type="common">Blood worm</name>
    <dbReference type="NCBI Taxonomy" id="40348"/>
    <lineage>
        <taxon>Eukaryota</taxon>
        <taxon>Metazoa</taxon>
        <taxon>Ecdysozoa</taxon>
        <taxon>Nematoda</taxon>
        <taxon>Chromadorea</taxon>
        <taxon>Rhabditida</taxon>
        <taxon>Rhabditina</taxon>
        <taxon>Rhabditomorpha</taxon>
        <taxon>Strongyloidea</taxon>
        <taxon>Strongylidae</taxon>
        <taxon>Strongylus</taxon>
    </lineage>
</organism>
<feature type="domain" description="PLD phosphodiesterase" evidence="2">
    <location>
        <begin position="125"/>
        <end position="151"/>
    </location>
</feature>
<evidence type="ECO:0000313" key="4">
    <source>
        <dbReference type="Proteomes" id="UP000270094"/>
    </source>
</evidence>
<gene>
    <name evidence="3" type="ORF">SVUK_LOCUS10319</name>
</gene>
<comment type="similarity">
    <text evidence="1">Belongs to the phospholipase D family.</text>
</comment>
<dbReference type="PANTHER" id="PTHR10185:SF25">
    <property type="entry name" value="PLD PHOSPHODIESTERASE DOMAIN-CONTAINING PROTEIN"/>
    <property type="match status" value="1"/>
</dbReference>
<evidence type="ECO:0000256" key="1">
    <source>
        <dbReference type="ARBA" id="ARBA00008664"/>
    </source>
</evidence>
<dbReference type="Pfam" id="PF13918">
    <property type="entry name" value="PLDc_3"/>
    <property type="match status" value="1"/>
</dbReference>
<dbReference type="InterPro" id="IPR050874">
    <property type="entry name" value="Diverse_PLD-related"/>
</dbReference>
<dbReference type="SUPFAM" id="SSF56024">
    <property type="entry name" value="Phospholipase D/nuclease"/>
    <property type="match status" value="1"/>
</dbReference>
<name>A0A3P7IQY9_STRVU</name>
<accession>A0A3P7IQY9</accession>
<keyword evidence="4" id="KW-1185">Reference proteome</keyword>